<keyword evidence="5 9" id="KW-1133">Transmembrane helix</keyword>
<keyword evidence="12" id="KW-1185">Reference proteome</keyword>
<dbReference type="OrthoDB" id="8120565at2759"/>
<keyword evidence="6 9" id="KW-0472">Membrane</keyword>
<protein>
    <recommendedName>
        <fullName evidence="10">Major facilitator superfamily (MFS) profile domain-containing protein</fullName>
    </recommendedName>
</protein>
<feature type="transmembrane region" description="Helical" evidence="9">
    <location>
        <begin position="513"/>
        <end position="537"/>
    </location>
</feature>
<dbReference type="PROSITE" id="PS00216">
    <property type="entry name" value="SUGAR_TRANSPORT_1"/>
    <property type="match status" value="1"/>
</dbReference>
<feature type="transmembrane region" description="Helical" evidence="9">
    <location>
        <begin position="179"/>
        <end position="201"/>
    </location>
</feature>
<feature type="transmembrane region" description="Helical" evidence="9">
    <location>
        <begin position="75"/>
        <end position="97"/>
    </location>
</feature>
<feature type="transmembrane region" description="Helical" evidence="9">
    <location>
        <begin position="283"/>
        <end position="302"/>
    </location>
</feature>
<comment type="similarity">
    <text evidence="2 8">Belongs to the major facilitator superfamily. Sugar transporter (TC 2.A.1.1) family.</text>
</comment>
<evidence type="ECO:0000256" key="2">
    <source>
        <dbReference type="ARBA" id="ARBA00010992"/>
    </source>
</evidence>
<dbReference type="AlphaFoldDB" id="A0A0C9YRA2"/>
<comment type="catalytic activity">
    <reaction evidence="7">
        <text>myo-inositol(out) + H(+)(out) = myo-inositol(in) + H(+)(in)</text>
        <dbReference type="Rhea" id="RHEA:60364"/>
        <dbReference type="ChEBI" id="CHEBI:15378"/>
        <dbReference type="ChEBI" id="CHEBI:17268"/>
    </reaction>
</comment>
<dbReference type="InterPro" id="IPR003663">
    <property type="entry name" value="Sugar/inositol_transpt"/>
</dbReference>
<feature type="transmembrane region" description="Helical" evidence="9">
    <location>
        <begin position="126"/>
        <end position="144"/>
    </location>
</feature>
<dbReference type="InterPro" id="IPR036259">
    <property type="entry name" value="MFS_trans_sf"/>
</dbReference>
<evidence type="ECO:0000256" key="8">
    <source>
        <dbReference type="RuleBase" id="RU003346"/>
    </source>
</evidence>
<dbReference type="SUPFAM" id="SSF103473">
    <property type="entry name" value="MFS general substrate transporter"/>
    <property type="match status" value="1"/>
</dbReference>
<dbReference type="EMBL" id="KN833695">
    <property type="protein sequence ID" value="KIK27570.1"/>
    <property type="molecule type" value="Genomic_DNA"/>
</dbReference>
<dbReference type="PANTHER" id="PTHR48022:SF48">
    <property type="entry name" value="SUGAR TRANSPORTER, PUTATIVE (AFU_ORTHOLOGUE AFUA_3G06730)-RELATED"/>
    <property type="match status" value="1"/>
</dbReference>
<dbReference type="NCBIfam" id="TIGR00879">
    <property type="entry name" value="SP"/>
    <property type="match status" value="1"/>
</dbReference>
<evidence type="ECO:0000313" key="11">
    <source>
        <dbReference type="EMBL" id="KIK27570.1"/>
    </source>
</evidence>
<reference evidence="11 12" key="1">
    <citation type="submission" date="2014-04" db="EMBL/GenBank/DDBJ databases">
        <authorList>
            <consortium name="DOE Joint Genome Institute"/>
            <person name="Kuo A."/>
            <person name="Kohler A."/>
            <person name="Costa M.D."/>
            <person name="Nagy L.G."/>
            <person name="Floudas D."/>
            <person name="Copeland A."/>
            <person name="Barry K.W."/>
            <person name="Cichocki N."/>
            <person name="Veneault-Fourrey C."/>
            <person name="LaButti K."/>
            <person name="Lindquist E.A."/>
            <person name="Lipzen A."/>
            <person name="Lundell T."/>
            <person name="Morin E."/>
            <person name="Murat C."/>
            <person name="Sun H."/>
            <person name="Tunlid A."/>
            <person name="Henrissat B."/>
            <person name="Grigoriev I.V."/>
            <person name="Hibbett D.S."/>
            <person name="Martin F."/>
            <person name="Nordberg H.P."/>
            <person name="Cantor M.N."/>
            <person name="Hua S.X."/>
        </authorList>
    </citation>
    <scope>NUCLEOTIDE SEQUENCE [LARGE SCALE GENOMIC DNA]</scope>
    <source>
        <strain evidence="11 12">441</strain>
    </source>
</reference>
<dbReference type="InterPro" id="IPR005829">
    <property type="entry name" value="Sugar_transporter_CS"/>
</dbReference>
<feature type="transmembrane region" description="Helical" evidence="9">
    <location>
        <begin position="213"/>
        <end position="232"/>
    </location>
</feature>
<dbReference type="InterPro" id="IPR050360">
    <property type="entry name" value="MFS_Sugar_Transporters"/>
</dbReference>
<dbReference type="HOGENOM" id="CLU_001265_30_12_1"/>
<name>A0A0C9YRA2_9AGAM</name>
<evidence type="ECO:0000256" key="9">
    <source>
        <dbReference type="SAM" id="Phobius"/>
    </source>
</evidence>
<feature type="transmembrane region" description="Helical" evidence="9">
    <location>
        <begin position="452"/>
        <end position="471"/>
    </location>
</feature>
<dbReference type="InterPro" id="IPR020846">
    <property type="entry name" value="MFS_dom"/>
</dbReference>
<feature type="transmembrane region" description="Helical" evidence="9">
    <location>
        <begin position="381"/>
        <end position="403"/>
    </location>
</feature>
<comment type="subcellular location">
    <subcellularLocation>
        <location evidence="1">Membrane</location>
        <topology evidence="1">Multi-pass membrane protein</topology>
    </subcellularLocation>
</comment>
<evidence type="ECO:0000256" key="6">
    <source>
        <dbReference type="ARBA" id="ARBA00023136"/>
    </source>
</evidence>
<dbReference type="Proteomes" id="UP000054018">
    <property type="component" value="Unassembled WGS sequence"/>
</dbReference>
<sequence>MMTARKYKEHPDGKPTLSLSPLANIELSIPDMTQDTKNSLNSDKSNAEEAREVAHDEFSGLNLAQMAGRPGFRGLFDNAFVLGVTCFATLGGFLFGYDQGVVSNVLAIESFGAAFPKIYMDSNLKGWFVSTLLLTAWFGSLLNGPICDKIGRKRNIMGNIVIFLIGGALQTGATAERHLFIGRAIAGLAVGALTHVVPMYLAEISSANIRGALVALQQLSITLGILISYWIAYGTSHIGGTRCAPGIPYTGPLLNGSPTFDPYTDVPAGGCTGQKEASWRVPIGIQLFPALLLGLGMAFMPYSPRWLTERGRDDEALLSLSTLRRKPLDDPIVRYEFLEIKAELRYSREITALKYPNASKFQRIVNNYITLISTWPKFKRLAVGCLTMFYQQFIGINAIIYYAPTIFGQLGLNPNTTSLLATGLYGILNTLGTIPAIVLLDSVGRRPLLMSGALGCCSALLIVGSLVAAFGNDWPGHPSAGRAAIAFVYFYGVNFAYSWAPIGWVLPSEVFPLYLRSTGISITTSCTWMSNFIIGLVSPRMLANIGHGGTYFFFAAFAILAFISAYFYPETKGKTLEEMDTAFGDVTSEQEKQHMERICRELGLPSKALLSV</sequence>
<evidence type="ECO:0000256" key="3">
    <source>
        <dbReference type="ARBA" id="ARBA00022448"/>
    </source>
</evidence>
<evidence type="ECO:0000256" key="5">
    <source>
        <dbReference type="ARBA" id="ARBA00022989"/>
    </source>
</evidence>
<feature type="domain" description="Major facilitator superfamily (MFS) profile" evidence="10">
    <location>
        <begin position="84"/>
        <end position="573"/>
    </location>
</feature>
<reference evidence="12" key="2">
    <citation type="submission" date="2015-01" db="EMBL/GenBank/DDBJ databases">
        <title>Evolutionary Origins and Diversification of the Mycorrhizal Mutualists.</title>
        <authorList>
            <consortium name="DOE Joint Genome Institute"/>
            <consortium name="Mycorrhizal Genomics Consortium"/>
            <person name="Kohler A."/>
            <person name="Kuo A."/>
            <person name="Nagy L.G."/>
            <person name="Floudas D."/>
            <person name="Copeland A."/>
            <person name="Barry K.W."/>
            <person name="Cichocki N."/>
            <person name="Veneault-Fourrey C."/>
            <person name="LaButti K."/>
            <person name="Lindquist E.A."/>
            <person name="Lipzen A."/>
            <person name="Lundell T."/>
            <person name="Morin E."/>
            <person name="Murat C."/>
            <person name="Riley R."/>
            <person name="Ohm R."/>
            <person name="Sun H."/>
            <person name="Tunlid A."/>
            <person name="Henrissat B."/>
            <person name="Grigoriev I.V."/>
            <person name="Hibbett D.S."/>
            <person name="Martin F."/>
        </authorList>
    </citation>
    <scope>NUCLEOTIDE SEQUENCE [LARGE SCALE GENOMIC DNA]</scope>
    <source>
        <strain evidence="12">441</strain>
    </source>
</reference>
<evidence type="ECO:0000313" key="12">
    <source>
        <dbReference type="Proteomes" id="UP000054018"/>
    </source>
</evidence>
<proteinExistence type="inferred from homology"/>
<dbReference type="PROSITE" id="PS50850">
    <property type="entry name" value="MFS"/>
    <property type="match status" value="1"/>
</dbReference>
<dbReference type="PRINTS" id="PR00171">
    <property type="entry name" value="SUGRTRNSPORT"/>
</dbReference>
<dbReference type="GO" id="GO:0005351">
    <property type="term" value="F:carbohydrate:proton symporter activity"/>
    <property type="evidence" value="ECO:0007669"/>
    <property type="project" value="TreeGrafter"/>
</dbReference>
<evidence type="ECO:0000256" key="4">
    <source>
        <dbReference type="ARBA" id="ARBA00022692"/>
    </source>
</evidence>
<keyword evidence="4 9" id="KW-0812">Transmembrane</keyword>
<dbReference type="Gene3D" id="1.20.1250.20">
    <property type="entry name" value="MFS general substrate transporter like domains"/>
    <property type="match status" value="2"/>
</dbReference>
<evidence type="ECO:0000259" key="10">
    <source>
        <dbReference type="PROSITE" id="PS50850"/>
    </source>
</evidence>
<dbReference type="PROSITE" id="PS00217">
    <property type="entry name" value="SUGAR_TRANSPORT_2"/>
    <property type="match status" value="1"/>
</dbReference>
<dbReference type="Pfam" id="PF00083">
    <property type="entry name" value="Sugar_tr"/>
    <property type="match status" value="1"/>
</dbReference>
<keyword evidence="3 8" id="KW-0813">Transport</keyword>
<evidence type="ECO:0000256" key="7">
    <source>
        <dbReference type="ARBA" id="ARBA00049119"/>
    </source>
</evidence>
<dbReference type="PANTHER" id="PTHR48022">
    <property type="entry name" value="PLASTIDIC GLUCOSE TRANSPORTER 4"/>
    <property type="match status" value="1"/>
</dbReference>
<feature type="transmembrane region" description="Helical" evidence="9">
    <location>
        <begin position="483"/>
        <end position="506"/>
    </location>
</feature>
<feature type="transmembrane region" description="Helical" evidence="9">
    <location>
        <begin position="423"/>
        <end position="440"/>
    </location>
</feature>
<feature type="transmembrane region" description="Helical" evidence="9">
    <location>
        <begin position="156"/>
        <end position="173"/>
    </location>
</feature>
<evidence type="ECO:0000256" key="1">
    <source>
        <dbReference type="ARBA" id="ARBA00004141"/>
    </source>
</evidence>
<dbReference type="InterPro" id="IPR005828">
    <property type="entry name" value="MFS_sugar_transport-like"/>
</dbReference>
<accession>A0A0C9YRA2</accession>
<feature type="transmembrane region" description="Helical" evidence="9">
    <location>
        <begin position="549"/>
        <end position="569"/>
    </location>
</feature>
<dbReference type="GO" id="GO:0016020">
    <property type="term" value="C:membrane"/>
    <property type="evidence" value="ECO:0007669"/>
    <property type="project" value="UniProtKB-SubCell"/>
</dbReference>
<dbReference type="STRING" id="765257.A0A0C9YRA2"/>
<gene>
    <name evidence="11" type="ORF">PISMIDRAFT_674441</name>
</gene>
<organism evidence="11 12">
    <name type="scientific">Pisolithus microcarpus 441</name>
    <dbReference type="NCBI Taxonomy" id="765257"/>
    <lineage>
        <taxon>Eukaryota</taxon>
        <taxon>Fungi</taxon>
        <taxon>Dikarya</taxon>
        <taxon>Basidiomycota</taxon>
        <taxon>Agaricomycotina</taxon>
        <taxon>Agaricomycetes</taxon>
        <taxon>Agaricomycetidae</taxon>
        <taxon>Boletales</taxon>
        <taxon>Sclerodermatineae</taxon>
        <taxon>Pisolithaceae</taxon>
        <taxon>Pisolithus</taxon>
    </lineage>
</organism>